<reference evidence="3 4" key="1">
    <citation type="submission" date="2018-12" db="EMBL/GenBank/DDBJ databases">
        <title>Complete genome of Nonlabens sp. MJ115.</title>
        <authorList>
            <person name="Choi H.S."/>
            <person name="Jung J."/>
        </authorList>
    </citation>
    <scope>NUCLEOTIDE SEQUENCE [LARGE SCALE GENOMIC DNA]</scope>
    <source>
        <strain evidence="3 4">MJ115</strain>
    </source>
</reference>
<sequence>MKKFFLSSICLLAFTLSYAQDDNDDDQDTQEVPSDFLDAFDSSREDRDVKTVTNGVFAVGWNQALGDDNGIGEDYRFWGSGIWELGLEFSTKVNKANTVRFNYGLSFQWQTLRINDNKEFETSGDVTRLQPVGFNVDKSKFEQLTIIAPVHLEFGKQDKITYDNGVTRYDDVESWTIGLGGYLGINAATNQLLKFENEGRDVTTRRYNDYEMEDFVYGLSAYVGNGALQIFAKYGLNSIFKDSPVDQQYASIGFRFR</sequence>
<dbReference type="OrthoDB" id="1466811at2"/>
<evidence type="ECO:0000256" key="1">
    <source>
        <dbReference type="SAM" id="SignalP"/>
    </source>
</evidence>
<feature type="chain" id="PRO_5038304624" description="PorT family protein" evidence="1">
    <location>
        <begin position="20"/>
        <end position="257"/>
    </location>
</feature>
<dbReference type="KEGG" id="noj:EJ995_12965"/>
<dbReference type="EMBL" id="CP034549">
    <property type="protein sequence ID" value="AZQ42706.1"/>
    <property type="molecule type" value="Genomic_DNA"/>
</dbReference>
<gene>
    <name evidence="2" type="ORF">EJ995_00045</name>
    <name evidence="3" type="ORF">EJ995_12965</name>
</gene>
<keyword evidence="1" id="KW-0732">Signal</keyword>
<name>A0A3S9N111_9FLAO</name>
<feature type="signal peptide" evidence="1">
    <location>
        <begin position="1"/>
        <end position="19"/>
    </location>
</feature>
<keyword evidence="4" id="KW-1185">Reference proteome</keyword>
<evidence type="ECO:0008006" key="5">
    <source>
        <dbReference type="Google" id="ProtNLM"/>
    </source>
</evidence>
<evidence type="ECO:0000313" key="2">
    <source>
        <dbReference type="EMBL" id="AZQ42706.1"/>
    </source>
</evidence>
<organism evidence="3 4">
    <name type="scientific">Nonlabens ponticola</name>
    <dbReference type="NCBI Taxonomy" id="2496866"/>
    <lineage>
        <taxon>Bacteria</taxon>
        <taxon>Pseudomonadati</taxon>
        <taxon>Bacteroidota</taxon>
        <taxon>Flavobacteriia</taxon>
        <taxon>Flavobacteriales</taxon>
        <taxon>Flavobacteriaceae</taxon>
        <taxon>Nonlabens</taxon>
    </lineage>
</organism>
<dbReference type="KEGG" id="noj:EJ995_00045"/>
<dbReference type="AlphaFoldDB" id="A0A3S9N111"/>
<evidence type="ECO:0000313" key="3">
    <source>
        <dbReference type="EMBL" id="AZQ45097.1"/>
    </source>
</evidence>
<proteinExistence type="predicted"/>
<accession>A0A3S9N111</accession>
<dbReference type="EMBL" id="CP034549">
    <property type="protein sequence ID" value="AZQ45097.1"/>
    <property type="molecule type" value="Genomic_DNA"/>
</dbReference>
<protein>
    <recommendedName>
        <fullName evidence="5">PorT family protein</fullName>
    </recommendedName>
</protein>
<evidence type="ECO:0000313" key="4">
    <source>
        <dbReference type="Proteomes" id="UP000279600"/>
    </source>
</evidence>
<dbReference type="RefSeq" id="WP_126444405.1">
    <property type="nucleotide sequence ID" value="NZ_CP034549.1"/>
</dbReference>
<dbReference type="Proteomes" id="UP000279600">
    <property type="component" value="Chromosome"/>
</dbReference>